<evidence type="ECO:0000313" key="5">
    <source>
        <dbReference type="Proteomes" id="UP001370490"/>
    </source>
</evidence>
<evidence type="ECO:0000256" key="3">
    <source>
        <dbReference type="PROSITE-ProRule" id="PRU00708"/>
    </source>
</evidence>
<keyword evidence="2" id="KW-0677">Repeat</keyword>
<dbReference type="Gene3D" id="1.25.40.10">
    <property type="entry name" value="Tetratricopeptide repeat domain"/>
    <property type="match status" value="4"/>
</dbReference>
<keyword evidence="5" id="KW-1185">Reference proteome</keyword>
<dbReference type="EMBL" id="JBAMMX010000027">
    <property type="protein sequence ID" value="KAK6912948.1"/>
    <property type="molecule type" value="Genomic_DNA"/>
</dbReference>
<dbReference type="PANTHER" id="PTHR47939:SF13">
    <property type="entry name" value="OS03G0201400 PROTEIN"/>
    <property type="match status" value="1"/>
</dbReference>
<evidence type="ECO:0000313" key="4">
    <source>
        <dbReference type="EMBL" id="KAK6912948.1"/>
    </source>
</evidence>
<dbReference type="Pfam" id="PF01535">
    <property type="entry name" value="PPR"/>
    <property type="match status" value="2"/>
</dbReference>
<gene>
    <name evidence="4" type="ORF">RJ641_022549</name>
</gene>
<feature type="repeat" description="PPR" evidence="3">
    <location>
        <begin position="397"/>
        <end position="431"/>
    </location>
</feature>
<dbReference type="NCBIfam" id="TIGR00756">
    <property type="entry name" value="PPR"/>
    <property type="match status" value="4"/>
</dbReference>
<organism evidence="4 5">
    <name type="scientific">Dillenia turbinata</name>
    <dbReference type="NCBI Taxonomy" id="194707"/>
    <lineage>
        <taxon>Eukaryota</taxon>
        <taxon>Viridiplantae</taxon>
        <taxon>Streptophyta</taxon>
        <taxon>Embryophyta</taxon>
        <taxon>Tracheophyta</taxon>
        <taxon>Spermatophyta</taxon>
        <taxon>Magnoliopsida</taxon>
        <taxon>eudicotyledons</taxon>
        <taxon>Gunneridae</taxon>
        <taxon>Pentapetalae</taxon>
        <taxon>Dilleniales</taxon>
        <taxon>Dilleniaceae</taxon>
        <taxon>Dillenia</taxon>
    </lineage>
</organism>
<feature type="repeat" description="PPR" evidence="3">
    <location>
        <begin position="467"/>
        <end position="501"/>
    </location>
</feature>
<reference evidence="4 5" key="1">
    <citation type="submission" date="2023-12" db="EMBL/GenBank/DDBJ databases">
        <title>A high-quality genome assembly for Dillenia turbinata (Dilleniales).</title>
        <authorList>
            <person name="Chanderbali A."/>
        </authorList>
    </citation>
    <scope>NUCLEOTIDE SEQUENCE [LARGE SCALE GENOMIC DNA]</scope>
    <source>
        <strain evidence="4">LSX21</strain>
        <tissue evidence="4">Leaf</tissue>
    </source>
</reference>
<accession>A0AAN8YX89</accession>
<dbReference type="Proteomes" id="UP001370490">
    <property type="component" value="Unassembled WGS sequence"/>
</dbReference>
<evidence type="ECO:0000256" key="1">
    <source>
        <dbReference type="ARBA" id="ARBA00007626"/>
    </source>
</evidence>
<evidence type="ECO:0000256" key="2">
    <source>
        <dbReference type="ARBA" id="ARBA00022737"/>
    </source>
</evidence>
<dbReference type="InterPro" id="IPR011990">
    <property type="entry name" value="TPR-like_helical_dom_sf"/>
</dbReference>
<feature type="repeat" description="PPR" evidence="3">
    <location>
        <begin position="223"/>
        <end position="257"/>
    </location>
</feature>
<comment type="similarity">
    <text evidence="1">Belongs to the PPR family. P subfamily.</text>
</comment>
<name>A0AAN8YX89_9MAGN</name>
<feature type="repeat" description="PPR" evidence="3">
    <location>
        <begin position="432"/>
        <end position="466"/>
    </location>
</feature>
<dbReference type="AlphaFoldDB" id="A0AAN8YX89"/>
<dbReference type="PROSITE" id="PS51375">
    <property type="entry name" value="PPR"/>
    <property type="match status" value="5"/>
</dbReference>
<feature type="repeat" description="PPR" evidence="3">
    <location>
        <begin position="152"/>
        <end position="186"/>
    </location>
</feature>
<comment type="caution">
    <text evidence="4">The sequence shown here is derived from an EMBL/GenBank/DDBJ whole genome shotgun (WGS) entry which is preliminary data.</text>
</comment>
<proteinExistence type="inferred from homology"/>
<dbReference type="Pfam" id="PF13041">
    <property type="entry name" value="PPR_2"/>
    <property type="match status" value="2"/>
</dbReference>
<dbReference type="InterPro" id="IPR050667">
    <property type="entry name" value="PPR-containing_protein"/>
</dbReference>
<dbReference type="PANTHER" id="PTHR47939">
    <property type="entry name" value="MEMBRANE-ASSOCIATED SALT-INDUCIBLE PROTEIN-LIKE"/>
    <property type="match status" value="1"/>
</dbReference>
<sequence>MNPSANETAKLISRTLISASKTTVPACSWSPSLEQILHRLLPRDTLTPSIVAQVIDPHLLYHHSLSLGFFNWVSQQPNFSHTSLTYQSVLKSLSTSHQFSSIESLLKQVRARKIVLNFSVYQSVITSQLKSNKTHNAFLTFNEVSQMGIEIGPETCNSLLASLSSERNFACAQKVFDEMISKEISLSTVGFGLFIWMVSGDAELGVILGLIDKVRKYGSMINGSVVALLIIHGLCRVGRVSEAFWLLEELRNRDCKPDFMAYRIVAEGYRMIGKREEVEGTLKKKRKLGVAPRANDYREFIFDLISERLIREAKEVVEVIVDGNFPIEDDVLNSLIGAVSAIDSDSPVRFLKFMIGKERLPSIATVSKLSRNLVKHGKTDELLEVFETLSSNNYFSDLESYNVMIVSLCKAGRLKEAYGVLQEMKKKGLSPDIQSYNNIMEACCREDLLRPAKRLWDEMFANGLGGNLKTYSILIQKFSEMGQIEEAKRLFYNMLDKGMVPDALVYTSLLQGLCQEFNITTALEVFDKCGEQDKLLSYDMLSTFICSLCKGGHFRAASKLLCDLTHGAEHLESHVVLLKFLVDSSEVLIATEHLKWVGSTSPSLLKNVAKELRLLFSSSPSSSTKPVLQLLNLLEEKEK</sequence>
<protein>
    <submittedName>
        <fullName evidence="4">Pentatricopeptide repeat</fullName>
    </submittedName>
</protein>
<dbReference type="InterPro" id="IPR002885">
    <property type="entry name" value="PPR_rpt"/>
</dbReference>